<dbReference type="PANTHER" id="PTHR33318">
    <property type="entry name" value="ASPARTYL/GLUTAMYL-TRNA(ASN/GLN) AMIDOTRANSFERASE SUBUNIT"/>
    <property type="match status" value="1"/>
</dbReference>
<dbReference type="PANTHER" id="PTHR33318:SF4">
    <property type="entry name" value="OS04G0511700 PROTEIN"/>
    <property type="match status" value="1"/>
</dbReference>
<dbReference type="InterPro" id="IPR039300">
    <property type="entry name" value="JASON"/>
</dbReference>
<feature type="compositionally biased region" description="Low complexity" evidence="1">
    <location>
        <begin position="124"/>
        <end position="138"/>
    </location>
</feature>
<dbReference type="GO" id="GO:0007142">
    <property type="term" value="P:male meiosis II"/>
    <property type="evidence" value="ECO:0007669"/>
    <property type="project" value="InterPro"/>
</dbReference>
<dbReference type="EMBL" id="JANAVB010022534">
    <property type="protein sequence ID" value="KAJ6824153.1"/>
    <property type="molecule type" value="Genomic_DNA"/>
</dbReference>
<feature type="region of interest" description="Disordered" evidence="1">
    <location>
        <begin position="9"/>
        <end position="238"/>
    </location>
</feature>
<sequence length="238" mass="26552">MGCFLACFGGEKGRKRGRKSLPRDRNRAREAYQALRTSPPPKKVAAAVKEEVVVPSDDPIPELRVKNQEQEEESSGGGSSRKKVTFDLNVKTYEDPVLIHEETQCPLDEEEAKEEKNAEEESEGAGIAAPAIPVAFPANHRYGNCAGSDDEEDVVDDSDYDDDDEEEVDYNFDDDEEEMREFPSRRRRRRKSPTTRSSLSQWKTRTRGTAKKSAAAPCPSLVRTERPHGTGAGTCTRC</sequence>
<name>A0AAX6G6S2_IRIPA</name>
<accession>A0AAX6G6S2</accession>
<feature type="compositionally biased region" description="Acidic residues" evidence="1">
    <location>
        <begin position="148"/>
        <end position="179"/>
    </location>
</feature>
<dbReference type="Proteomes" id="UP001140949">
    <property type="component" value="Unassembled WGS sequence"/>
</dbReference>
<feature type="compositionally biased region" description="Basic and acidic residues" evidence="1">
    <location>
        <begin position="92"/>
        <end position="103"/>
    </location>
</feature>
<feature type="compositionally biased region" description="Acidic residues" evidence="1">
    <location>
        <begin position="107"/>
        <end position="123"/>
    </location>
</feature>
<organism evidence="2 3">
    <name type="scientific">Iris pallida</name>
    <name type="common">Sweet iris</name>
    <dbReference type="NCBI Taxonomy" id="29817"/>
    <lineage>
        <taxon>Eukaryota</taxon>
        <taxon>Viridiplantae</taxon>
        <taxon>Streptophyta</taxon>
        <taxon>Embryophyta</taxon>
        <taxon>Tracheophyta</taxon>
        <taxon>Spermatophyta</taxon>
        <taxon>Magnoliopsida</taxon>
        <taxon>Liliopsida</taxon>
        <taxon>Asparagales</taxon>
        <taxon>Iridaceae</taxon>
        <taxon>Iridoideae</taxon>
        <taxon>Irideae</taxon>
        <taxon>Iris</taxon>
    </lineage>
</organism>
<evidence type="ECO:0000313" key="3">
    <source>
        <dbReference type="Proteomes" id="UP001140949"/>
    </source>
</evidence>
<evidence type="ECO:0000313" key="2">
    <source>
        <dbReference type="EMBL" id="KAJ6824153.1"/>
    </source>
</evidence>
<keyword evidence="3" id="KW-1185">Reference proteome</keyword>
<evidence type="ECO:0000256" key="1">
    <source>
        <dbReference type="SAM" id="MobiDB-lite"/>
    </source>
</evidence>
<gene>
    <name evidence="2" type="ORF">M6B38_130170</name>
</gene>
<protein>
    <submittedName>
        <fullName evidence="2">Uncharacterized protein</fullName>
    </submittedName>
</protein>
<reference evidence="2" key="1">
    <citation type="journal article" date="2023" name="GigaByte">
        <title>Genome assembly of the bearded iris, Iris pallida Lam.</title>
        <authorList>
            <person name="Bruccoleri R.E."/>
            <person name="Oakeley E.J."/>
            <person name="Faust A.M.E."/>
            <person name="Altorfer M."/>
            <person name="Dessus-Babus S."/>
            <person name="Burckhardt D."/>
            <person name="Oertli M."/>
            <person name="Naumann U."/>
            <person name="Petersen F."/>
            <person name="Wong J."/>
        </authorList>
    </citation>
    <scope>NUCLEOTIDE SEQUENCE</scope>
    <source>
        <strain evidence="2">GSM-AAB239-AS_SAM_17_03QT</strain>
    </source>
</reference>
<dbReference type="AlphaFoldDB" id="A0AAX6G6S2"/>
<reference evidence="2" key="2">
    <citation type="submission" date="2023-04" db="EMBL/GenBank/DDBJ databases">
        <authorList>
            <person name="Bruccoleri R.E."/>
            <person name="Oakeley E.J."/>
            <person name="Faust A.-M."/>
            <person name="Dessus-Babus S."/>
            <person name="Altorfer M."/>
            <person name="Burckhardt D."/>
            <person name="Oertli M."/>
            <person name="Naumann U."/>
            <person name="Petersen F."/>
            <person name="Wong J."/>
        </authorList>
    </citation>
    <scope>NUCLEOTIDE SEQUENCE</scope>
    <source>
        <strain evidence="2">GSM-AAB239-AS_SAM_17_03QT</strain>
        <tissue evidence="2">Leaf</tissue>
    </source>
</reference>
<feature type="compositionally biased region" description="Basic and acidic residues" evidence="1">
    <location>
        <begin position="21"/>
        <end position="30"/>
    </location>
</feature>
<proteinExistence type="predicted"/>
<comment type="caution">
    <text evidence="2">The sequence shown here is derived from an EMBL/GenBank/DDBJ whole genome shotgun (WGS) entry which is preliminary data.</text>
</comment>